<dbReference type="AlphaFoldDB" id="K1T204"/>
<comment type="caution">
    <text evidence="7">The sequence shown here is derived from an EMBL/GenBank/DDBJ whole genome shotgun (WGS) entry which is preliminary data.</text>
</comment>
<keyword evidence="4 6" id="KW-1133">Transmembrane helix</keyword>
<dbReference type="PANTHER" id="PTHR42826">
    <property type="entry name" value="DICARBOXYLATE TRANSPORTER 2.1, CHLOROPLASTIC"/>
    <property type="match status" value="1"/>
</dbReference>
<feature type="transmembrane region" description="Helical" evidence="6">
    <location>
        <begin position="65"/>
        <end position="84"/>
    </location>
</feature>
<dbReference type="InterPro" id="IPR030676">
    <property type="entry name" value="CitT-rel"/>
</dbReference>
<protein>
    <submittedName>
        <fullName evidence="7">Anion transporter family protein</fullName>
    </submittedName>
</protein>
<organism evidence="7">
    <name type="scientific">human gut metagenome</name>
    <dbReference type="NCBI Taxonomy" id="408170"/>
    <lineage>
        <taxon>unclassified sequences</taxon>
        <taxon>metagenomes</taxon>
        <taxon>organismal metagenomes</taxon>
    </lineage>
</organism>
<feature type="transmembrane region" description="Helical" evidence="6">
    <location>
        <begin position="156"/>
        <end position="181"/>
    </location>
</feature>
<sequence>MLLIAYLPPETEMMSRQGWQYLGCFGFLLTCLISGALPDWVATLATMVMLLVFKLGKVADVTVEFSGTTVWLCIGVFIMSVGINNSGFMKRLALWVLTKFPGTYRGQVTAMMLAGIITTPMIPSSYAKTSIMAPLIGQVCEAVGAEPNSKAARGLWFANFMGTYILGIAFMSGSAFVALMIGFMQGLAFTWGSWLKCTIVWYLVLIVLTYLYCTIICKPKEKLAGDVTFLKEQYKALGAISKKEKQGIII</sequence>
<evidence type="ECO:0000256" key="6">
    <source>
        <dbReference type="SAM" id="Phobius"/>
    </source>
</evidence>
<reference evidence="7" key="1">
    <citation type="journal article" date="2013" name="Environ. Microbiol.">
        <title>Microbiota from the distal guts of lean and obese adolescents exhibit partial functional redundancy besides clear differences in community structure.</title>
        <authorList>
            <person name="Ferrer M."/>
            <person name="Ruiz A."/>
            <person name="Lanza F."/>
            <person name="Haange S.B."/>
            <person name="Oberbach A."/>
            <person name="Till H."/>
            <person name="Bargiela R."/>
            <person name="Campoy C."/>
            <person name="Segura M.T."/>
            <person name="Richter M."/>
            <person name="von Bergen M."/>
            <person name="Seifert J."/>
            <person name="Suarez A."/>
        </authorList>
    </citation>
    <scope>NUCLEOTIDE SEQUENCE</scope>
</reference>
<dbReference type="EMBL" id="AJWZ01008648">
    <property type="protein sequence ID" value="EKC53526.1"/>
    <property type="molecule type" value="Genomic_DNA"/>
</dbReference>
<comment type="similarity">
    <text evidence="2">Belongs to the SLC13A/DASS transporter (TC 2.A.47) family. DIT1 subfamily.</text>
</comment>
<evidence type="ECO:0000256" key="2">
    <source>
        <dbReference type="ARBA" id="ARBA00007349"/>
    </source>
</evidence>
<feature type="transmembrane region" description="Helical" evidence="6">
    <location>
        <begin position="193"/>
        <end position="213"/>
    </location>
</feature>
<evidence type="ECO:0000313" key="7">
    <source>
        <dbReference type="EMBL" id="EKC53526.1"/>
    </source>
</evidence>
<gene>
    <name evidence="7" type="ORF">OBE_12549</name>
</gene>
<dbReference type="InterPro" id="IPR001898">
    <property type="entry name" value="SLC13A/DASS"/>
</dbReference>
<dbReference type="Pfam" id="PF00939">
    <property type="entry name" value="Na_sulph_symp"/>
    <property type="match status" value="1"/>
</dbReference>
<evidence type="ECO:0000256" key="3">
    <source>
        <dbReference type="ARBA" id="ARBA00022692"/>
    </source>
</evidence>
<evidence type="ECO:0000256" key="4">
    <source>
        <dbReference type="ARBA" id="ARBA00022989"/>
    </source>
</evidence>
<keyword evidence="3 6" id="KW-0812">Transmembrane</keyword>
<accession>K1T204</accession>
<comment type="subcellular location">
    <subcellularLocation>
        <location evidence="1">Membrane</location>
        <topology evidence="1">Multi-pass membrane protein</topology>
    </subcellularLocation>
</comment>
<keyword evidence="5 6" id="KW-0472">Membrane</keyword>
<evidence type="ECO:0000256" key="5">
    <source>
        <dbReference type="ARBA" id="ARBA00023136"/>
    </source>
</evidence>
<proteinExistence type="inferred from homology"/>
<feature type="non-terminal residue" evidence="7">
    <location>
        <position position="250"/>
    </location>
</feature>
<evidence type="ECO:0000256" key="1">
    <source>
        <dbReference type="ARBA" id="ARBA00004141"/>
    </source>
</evidence>
<dbReference type="GO" id="GO:0022857">
    <property type="term" value="F:transmembrane transporter activity"/>
    <property type="evidence" value="ECO:0007669"/>
    <property type="project" value="InterPro"/>
</dbReference>
<dbReference type="GO" id="GO:0016020">
    <property type="term" value="C:membrane"/>
    <property type="evidence" value="ECO:0007669"/>
    <property type="project" value="UniProtKB-SubCell"/>
</dbReference>
<name>K1T204_9ZZZZ</name>
<feature type="transmembrane region" description="Helical" evidence="6">
    <location>
        <begin position="20"/>
        <end position="53"/>
    </location>
</feature>